<proteinExistence type="inferred from homology"/>
<dbReference type="InterPro" id="IPR000914">
    <property type="entry name" value="SBP_5_dom"/>
</dbReference>
<dbReference type="CDD" id="cd08499">
    <property type="entry name" value="PBP2_Ylib_like"/>
    <property type="match status" value="1"/>
</dbReference>
<dbReference type="SUPFAM" id="SSF53850">
    <property type="entry name" value="Periplasmic binding protein-like II"/>
    <property type="match status" value="1"/>
</dbReference>
<organism evidence="5 6">
    <name type="scientific">Geomicrobium sediminis</name>
    <dbReference type="NCBI Taxonomy" id="1347788"/>
    <lineage>
        <taxon>Bacteria</taxon>
        <taxon>Bacillati</taxon>
        <taxon>Bacillota</taxon>
        <taxon>Bacilli</taxon>
        <taxon>Bacillales</taxon>
        <taxon>Geomicrobium</taxon>
    </lineage>
</organism>
<evidence type="ECO:0000313" key="5">
    <source>
        <dbReference type="EMBL" id="MBM7635089.1"/>
    </source>
</evidence>
<keyword evidence="6" id="KW-1185">Reference proteome</keyword>
<dbReference type="PANTHER" id="PTHR30290:SF9">
    <property type="entry name" value="OLIGOPEPTIDE-BINDING PROTEIN APPA"/>
    <property type="match status" value="1"/>
</dbReference>
<accession>A0ABS2PI21</accession>
<dbReference type="Gene3D" id="3.10.105.10">
    <property type="entry name" value="Dipeptide-binding Protein, Domain 3"/>
    <property type="match status" value="1"/>
</dbReference>
<evidence type="ECO:0000259" key="4">
    <source>
        <dbReference type="Pfam" id="PF00496"/>
    </source>
</evidence>
<dbReference type="PIRSF" id="PIRSF002741">
    <property type="entry name" value="MppA"/>
    <property type="match status" value="1"/>
</dbReference>
<dbReference type="Pfam" id="PF00496">
    <property type="entry name" value="SBP_bac_5"/>
    <property type="match status" value="1"/>
</dbReference>
<sequence>MKKQLGFTAATTAFAFALVGCSDDAEPEVTSSATEEEETVAESEAPEGGDFILAVPADAVTVDPHMAGDVPSNVVNWTMYETLVERDEDMELVPGLASDYEQLDELTWEFTLREDVTFHDGEPFNAEAVKVNIERALSPETAAPRADYLTDIEEVVVVDDYTVQIITEKPFAPLIAHLAHNIGSMISPAAIEGDVNLDIEAVGTGPFKFENWSQGDELVITKNEDYWGEHPHLNSVTFKVVPEESTRIAMIENGEADAIERIEPVNISRVEGLENAEPLINDTLSMTYLGFNTQKEPLDDVAVRQAISKGIDTEVIIEGIYEGYASEATGPINDLVFGSNPDQEPIDYDPEGAEQLLEEAGFSEGELSINLWTNDADAVRVQIAEVIQDQLSLIGVNVTIENMEWAAYLDALTNGEHDLFLLGWSSGTVDADATMFSLFHSENQGAPGNRSFYTNDEFDSLIEEARNETDIDEREQLYHQALALLAEEVPVDYISFTQNIDAVGEHVDGFKRYANSRFVFDEVTLEDTENSY</sequence>
<dbReference type="Gene3D" id="3.40.190.10">
    <property type="entry name" value="Periplasmic binding protein-like II"/>
    <property type="match status" value="1"/>
</dbReference>
<dbReference type="RefSeq" id="WP_204699813.1">
    <property type="nucleotide sequence ID" value="NZ_JAFBEC010000024.1"/>
</dbReference>
<dbReference type="Proteomes" id="UP000741863">
    <property type="component" value="Unassembled WGS sequence"/>
</dbReference>
<comment type="caution">
    <text evidence="5">The sequence shown here is derived from an EMBL/GenBank/DDBJ whole genome shotgun (WGS) entry which is preliminary data.</text>
</comment>
<evidence type="ECO:0000256" key="1">
    <source>
        <dbReference type="ARBA" id="ARBA00005695"/>
    </source>
</evidence>
<name>A0ABS2PI21_9BACL</name>
<dbReference type="InterPro" id="IPR039424">
    <property type="entry name" value="SBP_5"/>
</dbReference>
<keyword evidence="2" id="KW-0813">Transport</keyword>
<dbReference type="Gene3D" id="3.90.76.10">
    <property type="entry name" value="Dipeptide-binding Protein, Domain 1"/>
    <property type="match status" value="1"/>
</dbReference>
<dbReference type="PROSITE" id="PS51257">
    <property type="entry name" value="PROKAR_LIPOPROTEIN"/>
    <property type="match status" value="1"/>
</dbReference>
<comment type="similarity">
    <text evidence="1">Belongs to the bacterial solute-binding protein 5 family.</text>
</comment>
<keyword evidence="3" id="KW-0732">Signal</keyword>
<protein>
    <submittedName>
        <fullName evidence="5">Peptide/nickel transport system substrate-binding protein</fullName>
    </submittedName>
</protein>
<evidence type="ECO:0000256" key="3">
    <source>
        <dbReference type="ARBA" id="ARBA00022729"/>
    </source>
</evidence>
<reference evidence="5 6" key="1">
    <citation type="submission" date="2021-01" db="EMBL/GenBank/DDBJ databases">
        <title>Genomic Encyclopedia of Type Strains, Phase IV (KMG-IV): sequencing the most valuable type-strain genomes for metagenomic binning, comparative biology and taxonomic classification.</title>
        <authorList>
            <person name="Goeker M."/>
        </authorList>
    </citation>
    <scope>NUCLEOTIDE SEQUENCE [LARGE SCALE GENOMIC DNA]</scope>
    <source>
        <strain evidence="5 6">DSM 25540</strain>
    </source>
</reference>
<feature type="domain" description="Solute-binding protein family 5" evidence="4">
    <location>
        <begin position="91"/>
        <end position="445"/>
    </location>
</feature>
<dbReference type="InterPro" id="IPR030678">
    <property type="entry name" value="Peptide/Ni-bd"/>
</dbReference>
<gene>
    <name evidence="5" type="ORF">JOD17_004232</name>
</gene>
<dbReference type="PANTHER" id="PTHR30290">
    <property type="entry name" value="PERIPLASMIC BINDING COMPONENT OF ABC TRANSPORTER"/>
    <property type="match status" value="1"/>
</dbReference>
<evidence type="ECO:0000256" key="2">
    <source>
        <dbReference type="ARBA" id="ARBA00022448"/>
    </source>
</evidence>
<dbReference type="EMBL" id="JAFBEC010000024">
    <property type="protein sequence ID" value="MBM7635089.1"/>
    <property type="molecule type" value="Genomic_DNA"/>
</dbReference>
<evidence type="ECO:0000313" key="6">
    <source>
        <dbReference type="Proteomes" id="UP000741863"/>
    </source>
</evidence>